<feature type="coiled-coil region" evidence="1">
    <location>
        <begin position="70"/>
        <end position="128"/>
    </location>
</feature>
<evidence type="ECO:0000313" key="2">
    <source>
        <dbReference type="EMBL" id="KAH8036091.1"/>
    </source>
</evidence>
<dbReference type="Proteomes" id="UP000821866">
    <property type="component" value="Chromosome 11"/>
</dbReference>
<accession>A0A9J6ENK2</accession>
<keyword evidence="1" id="KW-0175">Coiled coil</keyword>
<proteinExistence type="predicted"/>
<evidence type="ECO:0000313" key="3">
    <source>
        <dbReference type="Proteomes" id="UP000821866"/>
    </source>
</evidence>
<evidence type="ECO:0000256" key="1">
    <source>
        <dbReference type="SAM" id="Coils"/>
    </source>
</evidence>
<comment type="caution">
    <text evidence="2">The sequence shown here is derived from an EMBL/GenBank/DDBJ whole genome shotgun (WGS) entry which is preliminary data.</text>
</comment>
<protein>
    <submittedName>
        <fullName evidence="2">Uncharacterized protein</fullName>
    </submittedName>
</protein>
<keyword evidence="3" id="KW-1185">Reference proteome</keyword>
<reference evidence="2" key="2">
    <citation type="submission" date="2021-09" db="EMBL/GenBank/DDBJ databases">
        <authorList>
            <person name="Jia N."/>
            <person name="Wang J."/>
            <person name="Shi W."/>
            <person name="Du L."/>
            <person name="Sun Y."/>
            <person name="Zhan W."/>
            <person name="Jiang J."/>
            <person name="Wang Q."/>
            <person name="Zhang B."/>
            <person name="Ji P."/>
            <person name="Sakyi L.B."/>
            <person name="Cui X."/>
            <person name="Yuan T."/>
            <person name="Jiang B."/>
            <person name="Yang W."/>
            <person name="Lam T.T.-Y."/>
            <person name="Chang Q."/>
            <person name="Ding S."/>
            <person name="Wang X."/>
            <person name="Zhu J."/>
            <person name="Ruan X."/>
            <person name="Zhao L."/>
            <person name="Wei J."/>
            <person name="Que T."/>
            <person name="Du C."/>
            <person name="Cheng J."/>
            <person name="Dai P."/>
            <person name="Han X."/>
            <person name="Huang E."/>
            <person name="Gao Y."/>
            <person name="Liu J."/>
            <person name="Shao H."/>
            <person name="Ye R."/>
            <person name="Li L."/>
            <person name="Wei W."/>
            <person name="Wang X."/>
            <person name="Wang C."/>
            <person name="Huo Q."/>
            <person name="Li W."/>
            <person name="Guo W."/>
            <person name="Chen H."/>
            <person name="Chen S."/>
            <person name="Zhou L."/>
            <person name="Zhou L."/>
            <person name="Ni X."/>
            <person name="Tian J."/>
            <person name="Zhou Y."/>
            <person name="Sheng Y."/>
            <person name="Liu T."/>
            <person name="Pan Y."/>
            <person name="Xia L."/>
            <person name="Li J."/>
            <person name="Zhao F."/>
            <person name="Cao W."/>
        </authorList>
    </citation>
    <scope>NUCLEOTIDE SEQUENCE</scope>
    <source>
        <strain evidence="2">Rmic-2018</strain>
        <tissue evidence="2">Larvae</tissue>
    </source>
</reference>
<dbReference type="EMBL" id="JABSTU010000003">
    <property type="protein sequence ID" value="KAH8036091.1"/>
    <property type="molecule type" value="Genomic_DNA"/>
</dbReference>
<sequence length="290" mass="33125">MDVMVSSTNMTVYKSKATTMIDEKNHHISEEEEKIFELEKQLSVLWHTLEKKEIEQNSIQKELAELKPVLVSAEVENKRLMEELVARQQEADKYQSRLKVVTQMQESIERAIEKVEQLEEAAINISNYNSVSDLTCKAAVLDNQSYIEREYERRSDVGGVCSQSFYGDIAPLWLPRSPPFEDYHVEKWPPPLREWSRQIQQKRHMTHDSPEATAPGASALCHALADDLSKSGAPAFSCCDKLTVPACGLVCHERSIMARAKSYCIPSFSPLLPKRRRQYGSGDHKRADQR</sequence>
<gene>
    <name evidence="2" type="ORF">HPB51_017747</name>
</gene>
<organism evidence="2 3">
    <name type="scientific">Rhipicephalus microplus</name>
    <name type="common">Cattle tick</name>
    <name type="synonym">Boophilus microplus</name>
    <dbReference type="NCBI Taxonomy" id="6941"/>
    <lineage>
        <taxon>Eukaryota</taxon>
        <taxon>Metazoa</taxon>
        <taxon>Ecdysozoa</taxon>
        <taxon>Arthropoda</taxon>
        <taxon>Chelicerata</taxon>
        <taxon>Arachnida</taxon>
        <taxon>Acari</taxon>
        <taxon>Parasitiformes</taxon>
        <taxon>Ixodida</taxon>
        <taxon>Ixodoidea</taxon>
        <taxon>Ixodidae</taxon>
        <taxon>Rhipicephalinae</taxon>
        <taxon>Rhipicephalus</taxon>
        <taxon>Boophilus</taxon>
    </lineage>
</organism>
<reference evidence="2" key="1">
    <citation type="journal article" date="2020" name="Cell">
        <title>Large-Scale Comparative Analyses of Tick Genomes Elucidate Their Genetic Diversity and Vector Capacities.</title>
        <authorList>
            <consortium name="Tick Genome and Microbiome Consortium (TIGMIC)"/>
            <person name="Jia N."/>
            <person name="Wang J."/>
            <person name="Shi W."/>
            <person name="Du L."/>
            <person name="Sun Y."/>
            <person name="Zhan W."/>
            <person name="Jiang J.F."/>
            <person name="Wang Q."/>
            <person name="Zhang B."/>
            <person name="Ji P."/>
            <person name="Bell-Sakyi L."/>
            <person name="Cui X.M."/>
            <person name="Yuan T.T."/>
            <person name="Jiang B.G."/>
            <person name="Yang W.F."/>
            <person name="Lam T.T."/>
            <person name="Chang Q.C."/>
            <person name="Ding S.J."/>
            <person name="Wang X.J."/>
            <person name="Zhu J.G."/>
            <person name="Ruan X.D."/>
            <person name="Zhao L."/>
            <person name="Wei J.T."/>
            <person name="Ye R.Z."/>
            <person name="Que T.C."/>
            <person name="Du C.H."/>
            <person name="Zhou Y.H."/>
            <person name="Cheng J.X."/>
            <person name="Dai P.F."/>
            <person name="Guo W.B."/>
            <person name="Han X.H."/>
            <person name="Huang E.J."/>
            <person name="Li L.F."/>
            <person name="Wei W."/>
            <person name="Gao Y.C."/>
            <person name="Liu J.Z."/>
            <person name="Shao H.Z."/>
            <person name="Wang X."/>
            <person name="Wang C.C."/>
            <person name="Yang T.C."/>
            <person name="Huo Q.B."/>
            <person name="Li W."/>
            <person name="Chen H.Y."/>
            <person name="Chen S.E."/>
            <person name="Zhou L.G."/>
            <person name="Ni X.B."/>
            <person name="Tian J.H."/>
            <person name="Sheng Y."/>
            <person name="Liu T."/>
            <person name="Pan Y.S."/>
            <person name="Xia L.Y."/>
            <person name="Li J."/>
            <person name="Zhao F."/>
            <person name="Cao W.C."/>
        </authorList>
    </citation>
    <scope>NUCLEOTIDE SEQUENCE</scope>
    <source>
        <strain evidence="2">Rmic-2018</strain>
    </source>
</reference>
<name>A0A9J6ENK2_RHIMP</name>
<dbReference type="AlphaFoldDB" id="A0A9J6ENK2"/>